<evidence type="ECO:0000259" key="4">
    <source>
        <dbReference type="PROSITE" id="PS50995"/>
    </source>
</evidence>
<keyword evidence="3" id="KW-0804">Transcription</keyword>
<evidence type="ECO:0000313" key="6">
    <source>
        <dbReference type="Proteomes" id="UP001156882"/>
    </source>
</evidence>
<gene>
    <name evidence="5" type="ORF">GCM10007874_19250</name>
</gene>
<evidence type="ECO:0000256" key="2">
    <source>
        <dbReference type="ARBA" id="ARBA00023125"/>
    </source>
</evidence>
<dbReference type="SUPFAM" id="SSF46785">
    <property type="entry name" value="Winged helix' DNA-binding domain"/>
    <property type="match status" value="1"/>
</dbReference>
<evidence type="ECO:0000256" key="1">
    <source>
        <dbReference type="ARBA" id="ARBA00023015"/>
    </source>
</evidence>
<comment type="caution">
    <text evidence="5">The sequence shown here is derived from an EMBL/GenBank/DDBJ whole genome shotgun (WGS) entry which is preliminary data.</text>
</comment>
<dbReference type="Gene3D" id="1.10.10.10">
    <property type="entry name" value="Winged helix-like DNA-binding domain superfamily/Winged helix DNA-binding domain"/>
    <property type="match status" value="1"/>
</dbReference>
<dbReference type="InterPro" id="IPR023187">
    <property type="entry name" value="Tscrpt_reg_MarR-type_CS"/>
</dbReference>
<dbReference type="Proteomes" id="UP001156882">
    <property type="component" value="Unassembled WGS sequence"/>
</dbReference>
<reference evidence="6" key="1">
    <citation type="journal article" date="2019" name="Int. J. Syst. Evol. Microbiol.">
        <title>The Global Catalogue of Microorganisms (GCM) 10K type strain sequencing project: providing services to taxonomists for standard genome sequencing and annotation.</title>
        <authorList>
            <consortium name="The Broad Institute Genomics Platform"/>
            <consortium name="The Broad Institute Genome Sequencing Center for Infectious Disease"/>
            <person name="Wu L."/>
            <person name="Ma J."/>
        </authorList>
    </citation>
    <scope>NUCLEOTIDE SEQUENCE [LARGE SCALE GENOMIC DNA]</scope>
    <source>
        <strain evidence="6">NBRC 101365</strain>
    </source>
</reference>
<dbReference type="Pfam" id="PF01047">
    <property type="entry name" value="MarR"/>
    <property type="match status" value="1"/>
</dbReference>
<protein>
    <submittedName>
        <fullName evidence="5">MarR family transcriptional regulator</fullName>
    </submittedName>
</protein>
<organism evidence="5 6">
    <name type="scientific">Labrys miyagiensis</name>
    <dbReference type="NCBI Taxonomy" id="346912"/>
    <lineage>
        <taxon>Bacteria</taxon>
        <taxon>Pseudomonadati</taxon>
        <taxon>Pseudomonadota</taxon>
        <taxon>Alphaproteobacteria</taxon>
        <taxon>Hyphomicrobiales</taxon>
        <taxon>Xanthobacteraceae</taxon>
        <taxon>Labrys</taxon>
    </lineage>
</organism>
<proteinExistence type="predicted"/>
<name>A0ABQ6CGT6_9HYPH</name>
<dbReference type="EMBL" id="BSPC01000015">
    <property type="protein sequence ID" value="GLS18908.1"/>
    <property type="molecule type" value="Genomic_DNA"/>
</dbReference>
<keyword evidence="1" id="KW-0805">Transcription regulation</keyword>
<dbReference type="InterPro" id="IPR052526">
    <property type="entry name" value="HTH-type_Bedaq_tolerance"/>
</dbReference>
<dbReference type="SMART" id="SM00347">
    <property type="entry name" value="HTH_MARR"/>
    <property type="match status" value="1"/>
</dbReference>
<evidence type="ECO:0000313" key="5">
    <source>
        <dbReference type="EMBL" id="GLS18908.1"/>
    </source>
</evidence>
<sequence>MIRRTDAPLPFEAAVSDLLQATGQLLRRLRAESNPSELTWSQSVVLARLEHAGWMTTADLARAEAVKPQSMGASLAGLEQDGLVQRRPHPTDGRQVLYGLTDHGLQTRQHHTLLKREWLSAALARLDEADRETLTAAVAIIHRLSEN</sequence>
<accession>A0ABQ6CGT6</accession>
<dbReference type="PANTHER" id="PTHR39515">
    <property type="entry name" value="CONSERVED PROTEIN"/>
    <property type="match status" value="1"/>
</dbReference>
<dbReference type="PROSITE" id="PS50995">
    <property type="entry name" value="HTH_MARR_2"/>
    <property type="match status" value="1"/>
</dbReference>
<keyword evidence="6" id="KW-1185">Reference proteome</keyword>
<evidence type="ECO:0000256" key="3">
    <source>
        <dbReference type="ARBA" id="ARBA00023163"/>
    </source>
</evidence>
<keyword evidence="2" id="KW-0238">DNA-binding</keyword>
<dbReference type="PANTHER" id="PTHR39515:SF2">
    <property type="entry name" value="HTH-TYPE TRANSCRIPTIONAL REGULATOR RV0880"/>
    <property type="match status" value="1"/>
</dbReference>
<dbReference type="InterPro" id="IPR036390">
    <property type="entry name" value="WH_DNA-bd_sf"/>
</dbReference>
<dbReference type="InterPro" id="IPR036388">
    <property type="entry name" value="WH-like_DNA-bd_sf"/>
</dbReference>
<dbReference type="InterPro" id="IPR000835">
    <property type="entry name" value="HTH_MarR-typ"/>
</dbReference>
<dbReference type="RefSeq" id="WP_284311772.1">
    <property type="nucleotide sequence ID" value="NZ_BSPC01000015.1"/>
</dbReference>
<dbReference type="PROSITE" id="PS01117">
    <property type="entry name" value="HTH_MARR_1"/>
    <property type="match status" value="1"/>
</dbReference>
<feature type="domain" description="HTH marR-type" evidence="4">
    <location>
        <begin position="15"/>
        <end position="143"/>
    </location>
</feature>